<evidence type="ECO:0000256" key="1">
    <source>
        <dbReference type="ARBA" id="ARBA00022722"/>
    </source>
</evidence>
<feature type="active site" description="Proton donor/acceptor" evidence="8">
    <location>
        <position position="153"/>
    </location>
</feature>
<dbReference type="CTD" id="79650"/>
<comment type="similarity">
    <text evidence="8">Belongs to the 2H phosphoesterase superfamily. USB1 family.</text>
</comment>
<keyword evidence="10" id="KW-1185">Reference proteome</keyword>
<dbReference type="KEGG" id="pmrn:116945767"/>
<dbReference type="GO" id="GO:0005634">
    <property type="term" value="C:nucleus"/>
    <property type="evidence" value="ECO:0007669"/>
    <property type="project" value="UniProtKB-SubCell"/>
</dbReference>
<evidence type="ECO:0000256" key="3">
    <source>
        <dbReference type="ARBA" id="ARBA00023239"/>
    </source>
</evidence>
<dbReference type="FunFam" id="3.90.1140.10:FF:000002">
    <property type="entry name" value="U6 snRNA phosphodiesterase"/>
    <property type="match status" value="1"/>
</dbReference>
<evidence type="ECO:0000313" key="10">
    <source>
        <dbReference type="Proteomes" id="UP001318040"/>
    </source>
</evidence>
<organism evidence="10 11">
    <name type="scientific">Petromyzon marinus</name>
    <name type="common">Sea lamprey</name>
    <dbReference type="NCBI Taxonomy" id="7757"/>
    <lineage>
        <taxon>Eukaryota</taxon>
        <taxon>Metazoa</taxon>
        <taxon>Chordata</taxon>
        <taxon>Craniata</taxon>
        <taxon>Vertebrata</taxon>
        <taxon>Cyclostomata</taxon>
        <taxon>Hyperoartia</taxon>
        <taxon>Petromyzontiformes</taxon>
        <taxon>Petromyzontidae</taxon>
        <taxon>Petromyzon</taxon>
    </lineage>
</organism>
<evidence type="ECO:0000256" key="5">
    <source>
        <dbReference type="ARBA" id="ARBA00029300"/>
    </source>
</evidence>
<dbReference type="InterPro" id="IPR027521">
    <property type="entry name" value="Usb1"/>
</dbReference>
<gene>
    <name evidence="8 11" type="primary">USB1</name>
</gene>
<sequence>MLPGLVSYSSSSSSDEDEAEDQAGLVYSGRPGPVEARRDVGMNPPQAARPLERLARRAGTARELQGRHPAGGRLPLPESVRSMFADEDEKPDDAEDGSQHGGRLRSFAHERGNWATYVYLPYSGDSDFDELVDLVLRRLCDVGLRMSKQEDFHISLSQTVVLRYHWINLFLQTLRERLGSYHRFNCFTNKVKVYTNQERTRTFLGLEATRGQQDLLGLVTEIDGAMQEFQLQTFFKDTSFHMSLAWCVGDLSDRFNQDLINQLQDVVDEFEDSPRLLRIHAEQLVCKTGHKLHPVPLRDT</sequence>
<comment type="catalytic activity">
    <reaction evidence="5">
        <text>a 3'-end uridylyl-uridine-RNA = a 3'-end 2',3'-cyclophospho-uridine-RNA + uridine</text>
        <dbReference type="Rhea" id="RHEA:46052"/>
        <dbReference type="Rhea" id="RHEA-COMP:17384"/>
        <dbReference type="Rhea" id="RHEA-COMP:17385"/>
        <dbReference type="ChEBI" id="CHEBI:16704"/>
        <dbReference type="ChEBI" id="CHEBI:85643"/>
        <dbReference type="ChEBI" id="CHEBI:85644"/>
    </reaction>
    <physiologicalReaction direction="left-to-right" evidence="5">
        <dbReference type="Rhea" id="RHEA:46053"/>
    </physiologicalReaction>
</comment>
<dbReference type="Proteomes" id="UP001318040">
    <property type="component" value="Chromosome 25"/>
</dbReference>
<comment type="subcellular location">
    <subcellularLocation>
        <location evidence="8">Nucleus</location>
    </subcellularLocation>
</comment>
<accession>A0AAJ7TE58</accession>
<keyword evidence="1 8" id="KW-0540">Nuclease</keyword>
<comment type="function">
    <text evidence="7">3'-5' RNA exonuclease that trims the 3' end of oligo(U) and oligo(A) tracts of the pre-U6 small nuclear RNA (snRNA) molecule, leading to the formation of a mature U6 snRNA 3' end-terminated with a 2',3'-cyclic phosphate. Participates in the U6 snRNA 3' end processing that prevents U6 snRNA degradation. In addition also removes uridines from the 3' end of U6atac snRNA and possibly the vault RNA VTRNA1-1.</text>
</comment>
<feature type="region of interest" description="Disordered" evidence="9">
    <location>
        <begin position="1"/>
        <end position="78"/>
    </location>
</feature>
<feature type="active site" description="Proton donor/acceptor" evidence="8">
    <location>
        <position position="241"/>
    </location>
</feature>
<keyword evidence="3" id="KW-0456">Lyase</keyword>
<dbReference type="AlphaFoldDB" id="A0AAJ7TE58"/>
<evidence type="ECO:0000256" key="4">
    <source>
        <dbReference type="ARBA" id="ARBA00023242"/>
    </source>
</evidence>
<dbReference type="EC" id="3.1.4.-" evidence="8"/>
<dbReference type="Gene3D" id="3.90.1140.10">
    <property type="entry name" value="Cyclic phosphodiesterase"/>
    <property type="match status" value="1"/>
</dbReference>
<evidence type="ECO:0000256" key="6">
    <source>
        <dbReference type="ARBA" id="ARBA00029305"/>
    </source>
</evidence>
<dbReference type="RefSeq" id="XP_032816189.1">
    <property type="nucleotide sequence ID" value="XM_032960298.1"/>
</dbReference>
<dbReference type="GO" id="GO:0016829">
    <property type="term" value="F:lyase activity"/>
    <property type="evidence" value="ECO:0007669"/>
    <property type="project" value="UniProtKB-KW"/>
</dbReference>
<reference evidence="11" key="1">
    <citation type="submission" date="2025-08" db="UniProtKB">
        <authorList>
            <consortium name="RefSeq"/>
        </authorList>
    </citation>
    <scope>IDENTIFICATION</scope>
    <source>
        <tissue evidence="11">Sperm</tissue>
    </source>
</reference>
<evidence type="ECO:0000256" key="8">
    <source>
        <dbReference type="HAMAP-Rule" id="MF_03040"/>
    </source>
</evidence>
<dbReference type="HAMAP" id="MF_03040">
    <property type="entry name" value="USB1"/>
    <property type="match status" value="1"/>
</dbReference>
<dbReference type="GO" id="GO:1990838">
    <property type="term" value="F:poly(U)-specific exoribonuclease activity, producing 3' uridine cyclic phosphate ends"/>
    <property type="evidence" value="ECO:0007669"/>
    <property type="project" value="UniProtKB-UniRule"/>
</dbReference>
<dbReference type="GO" id="GO:0034477">
    <property type="term" value="P:U6 snRNA 3'-end processing"/>
    <property type="evidence" value="ECO:0007669"/>
    <property type="project" value="UniProtKB-UniRule"/>
</dbReference>
<proteinExistence type="inferred from homology"/>
<keyword evidence="4 8" id="KW-0539">Nucleus</keyword>
<dbReference type="GeneID" id="116945767"/>
<comment type="function">
    <text evidence="8">Phosphodiesterase responsible for the U6 snRNA 3' end processing. Acts as an exoribonuclease (RNase) responsible for trimming the poly(U) tract of the last nucleotides in the pre-U6 snRNA molecule, leading to the formation of mature U6 snRNA.</text>
</comment>
<evidence type="ECO:0000256" key="7">
    <source>
        <dbReference type="ARBA" id="ARBA00046102"/>
    </source>
</evidence>
<evidence type="ECO:0000256" key="9">
    <source>
        <dbReference type="SAM" id="MobiDB-lite"/>
    </source>
</evidence>
<name>A0AAJ7TE58_PETMA</name>
<dbReference type="PANTHER" id="PTHR13522:SF3">
    <property type="entry name" value="U6 SNRNA PHOSPHODIESTERASE 1"/>
    <property type="match status" value="1"/>
</dbReference>
<dbReference type="PANTHER" id="PTHR13522">
    <property type="entry name" value="U6 SNRNA PHOSPHODIESTERASE 1"/>
    <property type="match status" value="1"/>
</dbReference>
<evidence type="ECO:0000313" key="11">
    <source>
        <dbReference type="RefSeq" id="XP_032816189.1"/>
    </source>
</evidence>
<dbReference type="Pfam" id="PF09749">
    <property type="entry name" value="HVSL"/>
    <property type="match status" value="1"/>
</dbReference>
<evidence type="ECO:0000256" key="2">
    <source>
        <dbReference type="ARBA" id="ARBA00022801"/>
    </source>
</evidence>
<comment type="catalytic activity">
    <reaction evidence="6">
        <text>a 3'-end uridylyl-adenosine-RNA = a 3'-end 2',3'-cyclophospho-uridine-RNA + adenosine</text>
        <dbReference type="Rhea" id="RHEA:67896"/>
        <dbReference type="Rhea" id="RHEA-COMP:17385"/>
        <dbReference type="Rhea" id="RHEA-COMP:17386"/>
        <dbReference type="ChEBI" id="CHEBI:16335"/>
        <dbReference type="ChEBI" id="CHEBI:85644"/>
        <dbReference type="ChEBI" id="CHEBI:176518"/>
    </reaction>
    <physiologicalReaction direction="left-to-right" evidence="6">
        <dbReference type="Rhea" id="RHEA:67897"/>
    </physiologicalReaction>
</comment>
<protein>
    <recommendedName>
        <fullName evidence="8">U6 snRNA phosphodiesterase</fullName>
        <ecNumber evidence="8">3.1.4.-</ecNumber>
    </recommendedName>
</protein>
<keyword evidence="2 8" id="KW-0378">Hydrolase</keyword>